<keyword evidence="9 12" id="KW-0811">Translocation</keyword>
<evidence type="ECO:0000256" key="7">
    <source>
        <dbReference type="ARBA" id="ARBA00022946"/>
    </source>
</evidence>
<evidence type="ECO:0000256" key="13">
    <source>
        <dbReference type="SAM" id="MobiDB-lite"/>
    </source>
</evidence>
<evidence type="ECO:0000256" key="4">
    <source>
        <dbReference type="ARBA" id="ARBA00022692"/>
    </source>
</evidence>
<reference evidence="14" key="1">
    <citation type="journal article" date="2020" name="Stud. Mycol.">
        <title>101 Dothideomycetes genomes: a test case for predicting lifestyles and emergence of pathogens.</title>
        <authorList>
            <person name="Haridas S."/>
            <person name="Albert R."/>
            <person name="Binder M."/>
            <person name="Bloem J."/>
            <person name="Labutti K."/>
            <person name="Salamov A."/>
            <person name="Andreopoulos B."/>
            <person name="Baker S."/>
            <person name="Barry K."/>
            <person name="Bills G."/>
            <person name="Bluhm B."/>
            <person name="Cannon C."/>
            <person name="Castanera R."/>
            <person name="Culley D."/>
            <person name="Daum C."/>
            <person name="Ezra D."/>
            <person name="Gonzalez J."/>
            <person name="Henrissat B."/>
            <person name="Kuo A."/>
            <person name="Liang C."/>
            <person name="Lipzen A."/>
            <person name="Lutzoni F."/>
            <person name="Magnuson J."/>
            <person name="Mondo S."/>
            <person name="Nolan M."/>
            <person name="Ohm R."/>
            <person name="Pangilinan J."/>
            <person name="Park H.-J."/>
            <person name="Ramirez L."/>
            <person name="Alfaro M."/>
            <person name="Sun H."/>
            <person name="Tritt A."/>
            <person name="Yoshinaga Y."/>
            <person name="Zwiers L.-H."/>
            <person name="Turgeon B."/>
            <person name="Goodwin S."/>
            <person name="Spatafora J."/>
            <person name="Crous P."/>
            <person name="Grigoriev I."/>
        </authorList>
    </citation>
    <scope>NUCLEOTIDE SEQUENCE</scope>
    <source>
        <strain evidence="14">CBS 121410</strain>
    </source>
</reference>
<evidence type="ECO:0000313" key="14">
    <source>
        <dbReference type="EMBL" id="KAF2090805.1"/>
    </source>
</evidence>
<evidence type="ECO:0000313" key="15">
    <source>
        <dbReference type="Proteomes" id="UP000799776"/>
    </source>
</evidence>
<dbReference type="EMBL" id="ML978712">
    <property type="protein sequence ID" value="KAF2090805.1"/>
    <property type="molecule type" value="Genomic_DNA"/>
</dbReference>
<dbReference type="AlphaFoldDB" id="A0A9P4LZ91"/>
<dbReference type="GO" id="GO:0001405">
    <property type="term" value="C:PAM complex, Tim23 associated import motor"/>
    <property type="evidence" value="ECO:0007669"/>
    <property type="project" value="UniProtKB-UniRule"/>
</dbReference>
<comment type="caution">
    <text evidence="14">The sequence shown here is derived from an EMBL/GenBank/DDBJ whole genome shotgun (WGS) entry which is preliminary data.</text>
</comment>
<name>A0A9P4LZ91_9PEZI</name>
<keyword evidence="5 12" id="KW-0999">Mitochondrion inner membrane</keyword>
<accession>A0A9P4LZ91</accession>
<evidence type="ECO:0000256" key="8">
    <source>
        <dbReference type="ARBA" id="ARBA00022989"/>
    </source>
</evidence>
<dbReference type="Pfam" id="PF08566">
    <property type="entry name" value="Pam17"/>
    <property type="match status" value="1"/>
</dbReference>
<feature type="region of interest" description="Disordered" evidence="13">
    <location>
        <begin position="22"/>
        <end position="55"/>
    </location>
</feature>
<keyword evidence="8 12" id="KW-1133">Transmembrane helix</keyword>
<keyword evidence="3 12" id="KW-0813">Transport</keyword>
<evidence type="ECO:0000256" key="3">
    <source>
        <dbReference type="ARBA" id="ARBA00022448"/>
    </source>
</evidence>
<dbReference type="InterPro" id="IPR013875">
    <property type="entry name" value="Pam17"/>
</dbReference>
<feature type="compositionally biased region" description="Low complexity" evidence="13">
    <location>
        <begin position="23"/>
        <end position="42"/>
    </location>
</feature>
<comment type="subunit">
    <text evidence="12">Component of the PAM complex.</text>
</comment>
<evidence type="ECO:0000256" key="2">
    <source>
        <dbReference type="ARBA" id="ARBA00006837"/>
    </source>
</evidence>
<dbReference type="GO" id="GO:0030150">
    <property type="term" value="P:protein import into mitochondrial matrix"/>
    <property type="evidence" value="ECO:0007669"/>
    <property type="project" value="UniProtKB-UniRule"/>
</dbReference>
<evidence type="ECO:0000256" key="10">
    <source>
        <dbReference type="ARBA" id="ARBA00023128"/>
    </source>
</evidence>
<keyword evidence="10 12" id="KW-0496">Mitochondrion</keyword>
<dbReference type="PANTHER" id="PTHR28021:SF1">
    <property type="entry name" value="PRESEQUENCE TRANSLOCATED-ASSOCIATED MOTOR SUBUNIT PAM17, MITOCHONDRIAL"/>
    <property type="match status" value="1"/>
</dbReference>
<keyword evidence="11 12" id="KW-0472">Membrane</keyword>
<proteinExistence type="inferred from homology"/>
<comment type="function">
    <text evidence="12">Component of the PAM complex, a complex required for the translocation of transit peptide-containing proteins from the inner membrane into the mitochondrial matrix in an ATP-dependent manner.</text>
</comment>
<organism evidence="14 15">
    <name type="scientific">Saccharata proteae CBS 121410</name>
    <dbReference type="NCBI Taxonomy" id="1314787"/>
    <lineage>
        <taxon>Eukaryota</taxon>
        <taxon>Fungi</taxon>
        <taxon>Dikarya</taxon>
        <taxon>Ascomycota</taxon>
        <taxon>Pezizomycotina</taxon>
        <taxon>Dothideomycetes</taxon>
        <taxon>Dothideomycetes incertae sedis</taxon>
        <taxon>Botryosphaeriales</taxon>
        <taxon>Saccharataceae</taxon>
        <taxon>Saccharata</taxon>
    </lineage>
</organism>
<keyword evidence="4 12" id="KW-0812">Transmembrane</keyword>
<keyword evidence="6 12" id="KW-0653">Protein transport</keyword>
<sequence length="214" mass="22887">MVFRSRTSAPPCVGRISVTQALTRSASTSSPSTSRPATTPAPASSPPKTAPAQQPTETLTWNRYLALRKTRRLLGLIASGITAVAGTAAGGWLLATQNLDAIGAQTLGLDPLIVMVLGAFSCGGVGWLMGPTLGNGVFALMYRGLGRQVADKEREFYARLKKYRVDPTSSSLANPVPDYYGEKIGSVANYRRWLKDQRAFNLKVSGKPRVSRSS</sequence>
<gene>
    <name evidence="14" type="ORF">K490DRAFT_33814</name>
</gene>
<evidence type="ECO:0000256" key="6">
    <source>
        <dbReference type="ARBA" id="ARBA00022927"/>
    </source>
</evidence>
<feature type="transmembrane region" description="Helical" evidence="12">
    <location>
        <begin position="115"/>
        <end position="142"/>
    </location>
</feature>
<evidence type="ECO:0000256" key="11">
    <source>
        <dbReference type="ARBA" id="ARBA00023136"/>
    </source>
</evidence>
<protein>
    <recommendedName>
        <fullName evidence="12">Presequence translocated-associated motor subunit PAM17</fullName>
    </recommendedName>
</protein>
<evidence type="ECO:0000256" key="5">
    <source>
        <dbReference type="ARBA" id="ARBA00022792"/>
    </source>
</evidence>
<comment type="subcellular location">
    <subcellularLocation>
        <location evidence="1 12">Mitochondrion inner membrane</location>
        <topology evidence="1 12">Multi-pass membrane protein</topology>
    </subcellularLocation>
</comment>
<keyword evidence="15" id="KW-1185">Reference proteome</keyword>
<dbReference type="PANTHER" id="PTHR28021">
    <property type="entry name" value="PRESEQUENCE TRANSLOCATED-ASSOCIATED MOTOR SUBUNIT PAM17, MITOCHONDRIAL"/>
    <property type="match status" value="1"/>
</dbReference>
<comment type="similarity">
    <text evidence="2 12">Belongs to the PAM17 family.</text>
</comment>
<keyword evidence="7" id="KW-0809">Transit peptide</keyword>
<evidence type="ECO:0000256" key="1">
    <source>
        <dbReference type="ARBA" id="ARBA00004448"/>
    </source>
</evidence>
<dbReference type="OrthoDB" id="5970083at2759"/>
<evidence type="ECO:0000256" key="12">
    <source>
        <dbReference type="RuleBase" id="RU367146"/>
    </source>
</evidence>
<feature type="transmembrane region" description="Helical" evidence="12">
    <location>
        <begin position="73"/>
        <end position="95"/>
    </location>
</feature>
<dbReference type="Proteomes" id="UP000799776">
    <property type="component" value="Unassembled WGS sequence"/>
</dbReference>
<evidence type="ECO:0000256" key="9">
    <source>
        <dbReference type="ARBA" id="ARBA00023010"/>
    </source>
</evidence>